<keyword evidence="3" id="KW-1185">Reference proteome</keyword>
<feature type="compositionally biased region" description="Polar residues" evidence="1">
    <location>
        <begin position="56"/>
        <end position="82"/>
    </location>
</feature>
<gene>
    <name evidence="2" type="ORF">N7492_002138</name>
</gene>
<feature type="compositionally biased region" description="Polar residues" evidence="1">
    <location>
        <begin position="219"/>
        <end position="235"/>
    </location>
</feature>
<name>A0A9W9LUV0_9EURO</name>
<feature type="compositionally biased region" description="Polar residues" evidence="1">
    <location>
        <begin position="242"/>
        <end position="253"/>
    </location>
</feature>
<reference evidence="2" key="2">
    <citation type="journal article" date="2023" name="IMA Fungus">
        <title>Comparative genomic study of the Penicillium genus elucidates a diverse pangenome and 15 lateral gene transfer events.</title>
        <authorList>
            <person name="Petersen C."/>
            <person name="Sorensen T."/>
            <person name="Nielsen M.R."/>
            <person name="Sondergaard T.E."/>
            <person name="Sorensen J.L."/>
            <person name="Fitzpatrick D.A."/>
            <person name="Frisvad J.C."/>
            <person name="Nielsen K.L."/>
        </authorList>
    </citation>
    <scope>NUCLEOTIDE SEQUENCE</scope>
    <source>
        <strain evidence="2">IBT 21917</strain>
    </source>
</reference>
<sequence length="446" mass="48466">MPRPAPKRTRQAKGALAHAETCTQNDSTAKSPERGSALDPRALRQTPLTKSHDQAIESSPTGDRTGTGSRPPTRSRGYSASLSLVGRQGEGSSRVPGTPGYDSSVLSNFRRRPRQQSILQMVQAEDNSSELDDDDFLGGLSPQDESTPLNLSRGKSLLVQKDQSPSPSESPPSSAGSRKRKRPEEIQVPASLPEPSQDIVQDSPNATPIARRREESYIAENTPQPQFSDILSQTMAPPASSPFMSTQGSTTGRAPSPQVVLRKSSGGKKKKDPAHLSTATLQDKLLPRRRPRRRPDQPVDEYDISSDQSDTGMHYAASGDEDELNYQPSRRRGRSSKPQPLSNAREKSKSQNQKQKKATAKTSGPATYASARRSGGVDKENEQVLSSPGSPLTSAPDSDASDAETGKRTPRRITSEELRAAARKFAEVDQWKLEFEEVEDVSASEM</sequence>
<protein>
    <submittedName>
        <fullName evidence="2">Uncharacterized protein</fullName>
    </submittedName>
</protein>
<feature type="region of interest" description="Disordered" evidence="1">
    <location>
        <begin position="1"/>
        <end position="415"/>
    </location>
</feature>
<evidence type="ECO:0000313" key="2">
    <source>
        <dbReference type="EMBL" id="KAJ5178928.1"/>
    </source>
</evidence>
<feature type="compositionally biased region" description="Low complexity" evidence="1">
    <location>
        <begin position="164"/>
        <end position="174"/>
    </location>
</feature>
<dbReference type="OrthoDB" id="5423493at2759"/>
<accession>A0A9W9LUV0</accession>
<reference evidence="2" key="1">
    <citation type="submission" date="2022-11" db="EMBL/GenBank/DDBJ databases">
        <authorList>
            <person name="Petersen C."/>
        </authorList>
    </citation>
    <scope>NUCLEOTIDE SEQUENCE</scope>
    <source>
        <strain evidence="2">IBT 21917</strain>
    </source>
</reference>
<evidence type="ECO:0000313" key="3">
    <source>
        <dbReference type="Proteomes" id="UP001146351"/>
    </source>
</evidence>
<proteinExistence type="predicted"/>
<feature type="compositionally biased region" description="Polar residues" evidence="1">
    <location>
        <begin position="21"/>
        <end position="30"/>
    </location>
</feature>
<dbReference type="AlphaFoldDB" id="A0A9W9LUV0"/>
<dbReference type="Proteomes" id="UP001146351">
    <property type="component" value="Unassembled WGS sequence"/>
</dbReference>
<feature type="compositionally biased region" description="Polar residues" evidence="1">
    <location>
        <begin position="383"/>
        <end position="396"/>
    </location>
</feature>
<dbReference type="EMBL" id="JAPQKO010000002">
    <property type="protein sequence ID" value="KAJ5178928.1"/>
    <property type="molecule type" value="Genomic_DNA"/>
</dbReference>
<feature type="compositionally biased region" description="Basic residues" evidence="1">
    <location>
        <begin position="1"/>
        <end position="11"/>
    </location>
</feature>
<evidence type="ECO:0000256" key="1">
    <source>
        <dbReference type="SAM" id="MobiDB-lite"/>
    </source>
</evidence>
<comment type="caution">
    <text evidence="2">The sequence shown here is derived from an EMBL/GenBank/DDBJ whole genome shotgun (WGS) entry which is preliminary data.</text>
</comment>
<organism evidence="2 3">
    <name type="scientific">Penicillium capsulatum</name>
    <dbReference type="NCBI Taxonomy" id="69766"/>
    <lineage>
        <taxon>Eukaryota</taxon>
        <taxon>Fungi</taxon>
        <taxon>Dikarya</taxon>
        <taxon>Ascomycota</taxon>
        <taxon>Pezizomycotina</taxon>
        <taxon>Eurotiomycetes</taxon>
        <taxon>Eurotiomycetidae</taxon>
        <taxon>Eurotiales</taxon>
        <taxon>Aspergillaceae</taxon>
        <taxon>Penicillium</taxon>
    </lineage>
</organism>
<feature type="compositionally biased region" description="Acidic residues" evidence="1">
    <location>
        <begin position="127"/>
        <end position="136"/>
    </location>
</feature>